<dbReference type="Proteomes" id="UP000741013">
    <property type="component" value="Unassembled WGS sequence"/>
</dbReference>
<dbReference type="Gene3D" id="3.30.565.10">
    <property type="entry name" value="Histidine kinase-like ATPase, C-terminal domain"/>
    <property type="match status" value="1"/>
</dbReference>
<evidence type="ECO:0000256" key="8">
    <source>
        <dbReference type="ARBA" id="ARBA00023012"/>
    </source>
</evidence>
<evidence type="ECO:0000313" key="11">
    <source>
        <dbReference type="EMBL" id="MBP2183079.1"/>
    </source>
</evidence>
<keyword evidence="3" id="KW-0597">Phosphoprotein</keyword>
<feature type="transmembrane region" description="Helical" evidence="9">
    <location>
        <begin position="109"/>
        <end position="127"/>
    </location>
</feature>
<keyword evidence="6 11" id="KW-0418">Kinase</keyword>
<keyword evidence="9" id="KW-0472">Membrane</keyword>
<feature type="transmembrane region" description="Helical" evidence="9">
    <location>
        <begin position="60"/>
        <end position="79"/>
    </location>
</feature>
<gene>
    <name evidence="11" type="ORF">JOM49_004605</name>
</gene>
<dbReference type="EC" id="2.7.13.3" evidence="2"/>
<dbReference type="Pfam" id="PF07730">
    <property type="entry name" value="HisKA_3"/>
    <property type="match status" value="1"/>
</dbReference>
<evidence type="ECO:0000256" key="3">
    <source>
        <dbReference type="ARBA" id="ARBA00022553"/>
    </source>
</evidence>
<sequence>MARWGEWWRVTRYTLFTGAVPQAEVSKSVALRRLRVVIYCAVGIWAAFVAALTAPPSVAGTPLVLLLALLVPAPALVAVRSPLWAWRLALVLIAITPLVHPGSVRQWGWAWSPGLALVTALVLYVVAESHTQAVVARVAVVTAAFLPLHVGDWRNWLMLVVLMTVLLVLGNTVRQRRIAERQRAASATRNAVFAERARIARELHDVVAHHMSVLALRTDSARFRFSGLSEDVRTEFAELNETAREGMVEMRRLLGVLRAEGADAEPTAPQPTAAQIAELAERVRSLGMDCELDVRGEFDDLPAGVALSVYRIVQEALSNAARHATGSRVVVELAAHGDAVGVTVRNSAGGGVPERGGPGHGLLGMRERVAMLGGTLEAGATGDGGFRVAARLPVGEREGGEA</sequence>
<evidence type="ECO:0000256" key="1">
    <source>
        <dbReference type="ARBA" id="ARBA00000085"/>
    </source>
</evidence>
<evidence type="ECO:0000256" key="2">
    <source>
        <dbReference type="ARBA" id="ARBA00012438"/>
    </source>
</evidence>
<keyword evidence="5" id="KW-0547">Nucleotide-binding</keyword>
<feature type="transmembrane region" description="Helical" evidence="9">
    <location>
        <begin position="36"/>
        <end position="54"/>
    </location>
</feature>
<keyword evidence="9" id="KW-0812">Transmembrane</keyword>
<feature type="transmembrane region" description="Helical" evidence="9">
    <location>
        <begin position="134"/>
        <end position="150"/>
    </location>
</feature>
<feature type="transmembrane region" description="Helical" evidence="9">
    <location>
        <begin position="156"/>
        <end position="173"/>
    </location>
</feature>
<dbReference type="PANTHER" id="PTHR24421">
    <property type="entry name" value="NITRATE/NITRITE SENSOR PROTEIN NARX-RELATED"/>
    <property type="match status" value="1"/>
</dbReference>
<evidence type="ECO:0000313" key="12">
    <source>
        <dbReference type="Proteomes" id="UP000741013"/>
    </source>
</evidence>
<evidence type="ECO:0000256" key="7">
    <source>
        <dbReference type="ARBA" id="ARBA00022840"/>
    </source>
</evidence>
<feature type="domain" description="Histidine kinase/HSP90-like ATPase" evidence="10">
    <location>
        <begin position="304"/>
        <end position="396"/>
    </location>
</feature>
<reference evidence="11 12" key="1">
    <citation type="submission" date="2021-03" db="EMBL/GenBank/DDBJ databases">
        <title>Sequencing the genomes of 1000 actinobacteria strains.</title>
        <authorList>
            <person name="Klenk H.-P."/>
        </authorList>
    </citation>
    <scope>NUCLEOTIDE SEQUENCE [LARGE SCALE GENOMIC DNA]</scope>
    <source>
        <strain evidence="11 12">DSM 45510</strain>
    </source>
</reference>
<keyword evidence="12" id="KW-1185">Reference proteome</keyword>
<dbReference type="SUPFAM" id="SSF55874">
    <property type="entry name" value="ATPase domain of HSP90 chaperone/DNA topoisomerase II/histidine kinase"/>
    <property type="match status" value="1"/>
</dbReference>
<keyword evidence="4" id="KW-0808">Transferase</keyword>
<organism evidence="11 12">
    <name type="scientific">Amycolatopsis magusensis</name>
    <dbReference type="NCBI Taxonomy" id="882444"/>
    <lineage>
        <taxon>Bacteria</taxon>
        <taxon>Bacillati</taxon>
        <taxon>Actinomycetota</taxon>
        <taxon>Actinomycetes</taxon>
        <taxon>Pseudonocardiales</taxon>
        <taxon>Pseudonocardiaceae</taxon>
        <taxon>Amycolatopsis</taxon>
    </lineage>
</organism>
<dbReference type="PANTHER" id="PTHR24421:SF10">
    <property type="entry name" value="NITRATE_NITRITE SENSOR PROTEIN NARQ"/>
    <property type="match status" value="1"/>
</dbReference>
<evidence type="ECO:0000256" key="9">
    <source>
        <dbReference type="SAM" id="Phobius"/>
    </source>
</evidence>
<dbReference type="InterPro" id="IPR050482">
    <property type="entry name" value="Sensor_HK_TwoCompSys"/>
</dbReference>
<keyword evidence="9" id="KW-1133">Transmembrane helix</keyword>
<dbReference type="RefSeq" id="WP_209666291.1">
    <property type="nucleotide sequence ID" value="NZ_JAGGMS010000001.1"/>
</dbReference>
<evidence type="ECO:0000256" key="6">
    <source>
        <dbReference type="ARBA" id="ARBA00022777"/>
    </source>
</evidence>
<dbReference type="InterPro" id="IPR036890">
    <property type="entry name" value="HATPase_C_sf"/>
</dbReference>
<comment type="catalytic activity">
    <reaction evidence="1">
        <text>ATP + protein L-histidine = ADP + protein N-phospho-L-histidine.</text>
        <dbReference type="EC" id="2.7.13.3"/>
    </reaction>
</comment>
<protein>
    <recommendedName>
        <fullName evidence="2">histidine kinase</fullName>
        <ecNumber evidence="2">2.7.13.3</ecNumber>
    </recommendedName>
</protein>
<keyword evidence="8" id="KW-0902">Two-component regulatory system</keyword>
<evidence type="ECO:0000259" key="10">
    <source>
        <dbReference type="SMART" id="SM00387"/>
    </source>
</evidence>
<comment type="caution">
    <text evidence="11">The sequence shown here is derived from an EMBL/GenBank/DDBJ whole genome shotgun (WGS) entry which is preliminary data.</text>
</comment>
<dbReference type="Pfam" id="PF02518">
    <property type="entry name" value="HATPase_c"/>
    <property type="match status" value="1"/>
</dbReference>
<dbReference type="EMBL" id="JAGGMS010000001">
    <property type="protein sequence ID" value="MBP2183079.1"/>
    <property type="molecule type" value="Genomic_DNA"/>
</dbReference>
<keyword evidence="7" id="KW-0067">ATP-binding</keyword>
<accession>A0ABS4PUH5</accession>
<dbReference type="Gene3D" id="1.20.5.1930">
    <property type="match status" value="1"/>
</dbReference>
<dbReference type="InterPro" id="IPR003594">
    <property type="entry name" value="HATPase_dom"/>
</dbReference>
<feature type="transmembrane region" description="Helical" evidence="9">
    <location>
        <begin position="84"/>
        <end position="103"/>
    </location>
</feature>
<evidence type="ECO:0000256" key="4">
    <source>
        <dbReference type="ARBA" id="ARBA00022679"/>
    </source>
</evidence>
<proteinExistence type="predicted"/>
<dbReference type="InterPro" id="IPR011712">
    <property type="entry name" value="Sig_transdc_His_kin_sub3_dim/P"/>
</dbReference>
<evidence type="ECO:0000256" key="5">
    <source>
        <dbReference type="ARBA" id="ARBA00022741"/>
    </source>
</evidence>
<dbReference type="GO" id="GO:0016301">
    <property type="term" value="F:kinase activity"/>
    <property type="evidence" value="ECO:0007669"/>
    <property type="project" value="UniProtKB-KW"/>
</dbReference>
<name>A0ABS4PUH5_9PSEU</name>
<dbReference type="CDD" id="cd16917">
    <property type="entry name" value="HATPase_UhpB-NarQ-NarX-like"/>
    <property type="match status" value="1"/>
</dbReference>
<dbReference type="SMART" id="SM00387">
    <property type="entry name" value="HATPase_c"/>
    <property type="match status" value="1"/>
</dbReference>